<evidence type="ECO:0008006" key="4">
    <source>
        <dbReference type="Google" id="ProtNLM"/>
    </source>
</evidence>
<evidence type="ECO:0000313" key="3">
    <source>
        <dbReference type="Proteomes" id="UP000186168"/>
    </source>
</evidence>
<dbReference type="AlphaFoldDB" id="A0A1R1S9Z8"/>
<name>A0A1R1S9Z8_9ACTN</name>
<dbReference type="EMBL" id="ASQP01000419">
    <property type="protein sequence ID" value="OMI35073.1"/>
    <property type="molecule type" value="Genomic_DNA"/>
</dbReference>
<dbReference type="Proteomes" id="UP000186168">
    <property type="component" value="Unassembled WGS sequence"/>
</dbReference>
<accession>A0A1R1S9Z8</accession>
<feature type="region of interest" description="Disordered" evidence="1">
    <location>
        <begin position="1"/>
        <end position="25"/>
    </location>
</feature>
<organism evidence="2 3">
    <name type="scientific">Streptomyces sparsogenes DSM 40356</name>
    <dbReference type="NCBI Taxonomy" id="1331668"/>
    <lineage>
        <taxon>Bacteria</taxon>
        <taxon>Bacillati</taxon>
        <taxon>Actinomycetota</taxon>
        <taxon>Actinomycetes</taxon>
        <taxon>Kitasatosporales</taxon>
        <taxon>Streptomycetaceae</taxon>
        <taxon>Streptomyces</taxon>
    </lineage>
</organism>
<gene>
    <name evidence="2" type="ORF">SPAR_33196</name>
</gene>
<evidence type="ECO:0000313" key="2">
    <source>
        <dbReference type="EMBL" id="OMI35073.1"/>
    </source>
</evidence>
<dbReference type="SUPFAM" id="SSF56059">
    <property type="entry name" value="Glutathione synthetase ATP-binding domain-like"/>
    <property type="match status" value="1"/>
</dbReference>
<reference evidence="2 3" key="1">
    <citation type="submission" date="2013-05" db="EMBL/GenBank/DDBJ databases">
        <title>Genome sequence of Streptomyces sparsogenes DSM 40356.</title>
        <authorList>
            <person name="Coyne S."/>
            <person name="Seebeck F.P."/>
        </authorList>
    </citation>
    <scope>NUCLEOTIDE SEQUENCE [LARGE SCALE GENOMIC DNA]</scope>
    <source>
        <strain evidence="2 3">DSM 40356</strain>
    </source>
</reference>
<proteinExistence type="predicted"/>
<dbReference type="RefSeq" id="WP_076971860.1">
    <property type="nucleotide sequence ID" value="NZ_ASQP01000419.1"/>
</dbReference>
<comment type="caution">
    <text evidence="2">The sequence shown here is derived from an EMBL/GenBank/DDBJ whole genome shotgun (WGS) entry which is preliminary data.</text>
</comment>
<evidence type="ECO:0000256" key="1">
    <source>
        <dbReference type="SAM" id="MobiDB-lite"/>
    </source>
</evidence>
<protein>
    <recommendedName>
        <fullName evidence="4">Glutathionylspermidine synthase pre-ATP-grasp-like domain-containing protein</fullName>
    </recommendedName>
</protein>
<sequence length="455" mass="49263">MHEEPAAMAEGATPHSWAGVSAAPPPTGLSAARTVELLREETRELPYGGFPMALRPFILPLPCYRELLGAAETLVGLLSRAARHLAPDRAGRMAALGVDPRDCPGFTDDEDFEVAHWADMARADVVIGPHGPRFVEVNVSGAFGGLVHFHAHQQAWQRVREEAGRPPYTGVDPFPSLAELIRRTCEELGAPPQAVLVGTRRLWGSRPSARFFGIQTAQLRRHGIPAVHLDFEELHTGIGLPGPVRRPLGIAQFALADAEAGGYDVGPAWRAVEHGFRMIPSQSSWFLHSKKLLALLSEGMEWMTPDQRSFVARYVPWTRVVDDREVEWRGRRHPLRDLLLRRRERFVLKGATGFGGAEVSFGAATGAGEWAGLVAEARRTGRFVAQEVVEPTLFPLDVALDGAGTVARVAANPVVSPFVLGGVASGCYVKFSTDPGPRVVSASRSAVNSCLLGEA</sequence>
<keyword evidence="3" id="KW-1185">Reference proteome</keyword>